<organism evidence="1">
    <name type="scientific">Faxonius propinquus nudivirus</name>
    <dbReference type="NCBI Taxonomy" id="3139431"/>
    <lineage>
        <taxon>Viruses</taxon>
        <taxon>Viruses incertae sedis</taxon>
        <taxon>Naldaviricetes</taxon>
        <taxon>Lefavirales</taxon>
        <taxon>Nudiviridae</taxon>
    </lineage>
</organism>
<sequence length="334" mass="39889">MEMSLNSTAIMNEDIRTANNADSRGIKLWKNMNFKKWLFINANNSISNKTCKLFQIPSKDLKLWKHYMPNFPFFPKNCCNYWDILDFKFISNKIDRIYHADVDNNMKCCILGRMIFRKDSLYFHFNANYKEKYLMLTKNILDYYSYISNKVIHPSTNLLQNIFDIIYFDGLCNFEVENNSQLPIYMNDDKFQNDVSSITKNNFKVLDILYKNYNEKNDEFEMSTNHIEKMNDIHQHPEKNYDEENKIILHKLKENSDYSKWEKKNRIHGCYVCAMSLMLEDDTGLELLSNTSTSDDDSVKFLNYLIPDNFEYSTDKICKMHTIEDMLRKTMNDI</sequence>
<protein>
    <submittedName>
        <fullName evidence="1">Uncharacterized protein</fullName>
    </submittedName>
</protein>
<dbReference type="EMBL" id="PP955094">
    <property type="protein sequence ID" value="XCH39270.1"/>
    <property type="molecule type" value="Genomic_DNA"/>
</dbReference>
<name>A0AAU8GE18_9VIRU</name>
<gene>
    <name evidence="1" type="ORF">FpNV_025</name>
</gene>
<proteinExistence type="predicted"/>
<evidence type="ECO:0000313" key="1">
    <source>
        <dbReference type="EMBL" id="XCH39270.1"/>
    </source>
</evidence>
<accession>A0AAU8GE18</accession>
<reference evidence="1" key="1">
    <citation type="submission" date="2024-06" db="EMBL/GenBank/DDBJ databases">
        <title>North American crayfish harbour diverse members of the Nudiviridae.</title>
        <authorList>
            <person name="Stratton C."/>
            <person name="Bojko J."/>
        </authorList>
    </citation>
    <scope>NUCLEOTIDE SEQUENCE</scope>
    <source>
        <strain evidence="1">142H</strain>
    </source>
</reference>